<feature type="transmembrane region" description="Helical" evidence="6">
    <location>
        <begin position="122"/>
        <end position="140"/>
    </location>
</feature>
<feature type="transmembrane region" description="Helical" evidence="6">
    <location>
        <begin position="152"/>
        <end position="173"/>
    </location>
</feature>
<evidence type="ECO:0000256" key="2">
    <source>
        <dbReference type="ARBA" id="ARBA00022475"/>
    </source>
</evidence>
<evidence type="ECO:0000256" key="6">
    <source>
        <dbReference type="SAM" id="Phobius"/>
    </source>
</evidence>
<feature type="transmembrane region" description="Helical" evidence="6">
    <location>
        <begin position="12"/>
        <end position="31"/>
    </location>
</feature>
<feature type="transmembrane region" description="Helical" evidence="6">
    <location>
        <begin position="328"/>
        <end position="348"/>
    </location>
</feature>
<dbReference type="STRING" id="490189.SAMN02927903_02449"/>
<dbReference type="GO" id="GO:0005886">
    <property type="term" value="C:plasma membrane"/>
    <property type="evidence" value="ECO:0007669"/>
    <property type="project" value="UniProtKB-SubCell"/>
</dbReference>
<dbReference type="InterPro" id="IPR050833">
    <property type="entry name" value="Poly_Biosynth_Transport"/>
</dbReference>
<keyword evidence="8" id="KW-1185">Reference proteome</keyword>
<evidence type="ECO:0000256" key="5">
    <source>
        <dbReference type="ARBA" id="ARBA00023136"/>
    </source>
</evidence>
<dbReference type="EMBL" id="FMVF01000011">
    <property type="protein sequence ID" value="SCY80625.1"/>
    <property type="molecule type" value="Genomic_DNA"/>
</dbReference>
<accession>A0A1G5IWY7</accession>
<keyword evidence="5 6" id="KW-0472">Membrane</keyword>
<dbReference type="AlphaFoldDB" id="A0A1G5IWY7"/>
<dbReference type="InterPro" id="IPR002797">
    <property type="entry name" value="Polysacc_synth"/>
</dbReference>
<gene>
    <name evidence="7" type="ORF">SAMN02927903_02449</name>
</gene>
<feature type="transmembrane region" description="Helical" evidence="6">
    <location>
        <begin position="37"/>
        <end position="60"/>
    </location>
</feature>
<name>A0A1G5IWY7_9FLAO</name>
<feature type="transmembrane region" description="Helical" evidence="6">
    <location>
        <begin position="446"/>
        <end position="464"/>
    </location>
</feature>
<keyword evidence="4 6" id="KW-1133">Transmembrane helix</keyword>
<feature type="transmembrane region" description="Helical" evidence="6">
    <location>
        <begin position="423"/>
        <end position="440"/>
    </location>
</feature>
<evidence type="ECO:0000256" key="3">
    <source>
        <dbReference type="ARBA" id="ARBA00022692"/>
    </source>
</evidence>
<dbReference type="PANTHER" id="PTHR30250">
    <property type="entry name" value="PST FAMILY PREDICTED COLANIC ACID TRANSPORTER"/>
    <property type="match status" value="1"/>
</dbReference>
<keyword evidence="3 6" id="KW-0812">Transmembrane</keyword>
<feature type="transmembrane region" description="Helical" evidence="6">
    <location>
        <begin position="179"/>
        <end position="201"/>
    </location>
</feature>
<dbReference type="Proteomes" id="UP000199354">
    <property type="component" value="Unassembled WGS sequence"/>
</dbReference>
<feature type="transmembrane region" description="Helical" evidence="6">
    <location>
        <begin position="80"/>
        <end position="102"/>
    </location>
</feature>
<sequence length="488" mass="55484">MGIVINQSIKNTAVTYFGFAIGAVNALFLYTNFLGKLHYGITAFVLSAANILMPLMAFGVHNTLVRFYARCQSETERERFLSFMLWMPLLLIVPVCLFFGWFYDDVAFFVIRENPEVKPYLWLIPTVGICMGYFEVFYAWVKVHMQSVVGNFISEVLVRAVVMVLLFGVHWGWLTPATFLYGATAAYALQLLAMMGYAFYVKRPTFHWSVPHNVYDIFGYSFFILLSGGIGVFLIDFDKVMIPAYEDVGSNALYSVAIFIATVIAVPSRAMLQIIYPITAKLMAEEKYDELNDLYKKSAINLQVFGGLIMLGIFLNIHQLYLLIPAEYSGGVAVVFLIGLSKFSDLIVGNNNAIILNTQYYRWVLLFGVLLVVMMVVLNMVLIPRYGIVGAAWATLISIVVYNAIKLFFVVKKMRLYPFTGQTLKSLLLIVVVFVAFYFWDFGFHPLLNIALKSVLVTAVYGYLNYRWRVSPEMNQVLDRFLARLKQT</sequence>
<evidence type="ECO:0000256" key="4">
    <source>
        <dbReference type="ARBA" id="ARBA00022989"/>
    </source>
</evidence>
<evidence type="ECO:0000256" key="1">
    <source>
        <dbReference type="ARBA" id="ARBA00004651"/>
    </source>
</evidence>
<dbReference type="Pfam" id="PF01943">
    <property type="entry name" value="Polysacc_synt"/>
    <property type="match status" value="1"/>
</dbReference>
<evidence type="ECO:0000313" key="8">
    <source>
        <dbReference type="Proteomes" id="UP000199354"/>
    </source>
</evidence>
<dbReference type="PANTHER" id="PTHR30250:SF11">
    <property type="entry name" value="O-ANTIGEN TRANSPORTER-RELATED"/>
    <property type="match status" value="1"/>
</dbReference>
<evidence type="ECO:0000313" key="7">
    <source>
        <dbReference type="EMBL" id="SCY80625.1"/>
    </source>
</evidence>
<organism evidence="7 8">
    <name type="scientific">Flavobacterium caeni</name>
    <dbReference type="NCBI Taxonomy" id="490189"/>
    <lineage>
        <taxon>Bacteria</taxon>
        <taxon>Pseudomonadati</taxon>
        <taxon>Bacteroidota</taxon>
        <taxon>Flavobacteriia</taxon>
        <taxon>Flavobacteriales</taxon>
        <taxon>Flavobacteriaceae</taxon>
        <taxon>Flavobacterium</taxon>
    </lineage>
</organism>
<feature type="transmembrane region" description="Helical" evidence="6">
    <location>
        <begin position="213"/>
        <end position="235"/>
    </location>
</feature>
<feature type="transmembrane region" description="Helical" evidence="6">
    <location>
        <begin position="360"/>
        <end position="382"/>
    </location>
</feature>
<dbReference type="OrthoDB" id="88014at2"/>
<feature type="transmembrane region" description="Helical" evidence="6">
    <location>
        <begin position="388"/>
        <end position="411"/>
    </location>
</feature>
<keyword evidence="2" id="KW-1003">Cell membrane</keyword>
<reference evidence="7 8" key="1">
    <citation type="submission" date="2016-10" db="EMBL/GenBank/DDBJ databases">
        <authorList>
            <person name="de Groot N.N."/>
        </authorList>
    </citation>
    <scope>NUCLEOTIDE SEQUENCE [LARGE SCALE GENOMIC DNA]</scope>
    <source>
        <strain evidence="7 8">CGMCC 1.7031</strain>
    </source>
</reference>
<protein>
    <submittedName>
        <fullName evidence="7">Membrane protein involved in the export of O-antigen and teichoic acid</fullName>
    </submittedName>
</protein>
<feature type="transmembrane region" description="Helical" evidence="6">
    <location>
        <begin position="255"/>
        <end position="278"/>
    </location>
</feature>
<proteinExistence type="predicted"/>
<feature type="transmembrane region" description="Helical" evidence="6">
    <location>
        <begin position="299"/>
        <end position="322"/>
    </location>
</feature>
<comment type="subcellular location">
    <subcellularLocation>
        <location evidence="1">Cell membrane</location>
        <topology evidence="1">Multi-pass membrane protein</topology>
    </subcellularLocation>
</comment>
<dbReference type="RefSeq" id="WP_091144250.1">
    <property type="nucleotide sequence ID" value="NZ_FMVF01000011.1"/>
</dbReference>